<proteinExistence type="predicted"/>
<name>A0ACA9SF18_9GLOM</name>
<organism evidence="1 2">
    <name type="scientific">Racocetra persica</name>
    <dbReference type="NCBI Taxonomy" id="160502"/>
    <lineage>
        <taxon>Eukaryota</taxon>
        <taxon>Fungi</taxon>
        <taxon>Fungi incertae sedis</taxon>
        <taxon>Mucoromycota</taxon>
        <taxon>Glomeromycotina</taxon>
        <taxon>Glomeromycetes</taxon>
        <taxon>Diversisporales</taxon>
        <taxon>Gigasporaceae</taxon>
        <taxon>Racocetra</taxon>
    </lineage>
</organism>
<evidence type="ECO:0000313" key="1">
    <source>
        <dbReference type="EMBL" id="CAG8836492.1"/>
    </source>
</evidence>
<accession>A0ACA9SF18</accession>
<sequence length="101" mass="11777">METVYAIHNFYAENDDELTFKVGDPILVLEKDEMYWDGWWQPRIQKPSANETIVDIQSKLHQLVAKKHQKNNSDLKLDTSSFKSNSAPKDPDERDKLECPL</sequence>
<dbReference type="Proteomes" id="UP000789920">
    <property type="component" value="Unassembled WGS sequence"/>
</dbReference>
<dbReference type="EMBL" id="CAJVQC010114873">
    <property type="protein sequence ID" value="CAG8836492.1"/>
    <property type="molecule type" value="Genomic_DNA"/>
</dbReference>
<protein>
    <submittedName>
        <fullName evidence="1">23724_t:CDS:1</fullName>
    </submittedName>
</protein>
<feature type="non-terminal residue" evidence="1">
    <location>
        <position position="101"/>
    </location>
</feature>
<reference evidence="1" key="1">
    <citation type="submission" date="2021-06" db="EMBL/GenBank/DDBJ databases">
        <authorList>
            <person name="Kallberg Y."/>
            <person name="Tangrot J."/>
            <person name="Rosling A."/>
        </authorList>
    </citation>
    <scope>NUCLEOTIDE SEQUENCE</scope>
    <source>
        <strain evidence="1">MA461A</strain>
    </source>
</reference>
<gene>
    <name evidence="1" type="ORF">RPERSI_LOCUS29949</name>
</gene>
<comment type="caution">
    <text evidence="1">The sequence shown here is derived from an EMBL/GenBank/DDBJ whole genome shotgun (WGS) entry which is preliminary data.</text>
</comment>
<evidence type="ECO:0000313" key="2">
    <source>
        <dbReference type="Proteomes" id="UP000789920"/>
    </source>
</evidence>
<keyword evidence="2" id="KW-1185">Reference proteome</keyword>